<accession>A0A1M5TXP9</accession>
<proteinExistence type="predicted"/>
<sequence>MRKTRKTPTVRRQIRSMVSDLCRTPHQEHQFDEMLDALLLYTKQYNHFDSHSHQHIHTHTHNALWAAKHLRYHLARQQLQQLDQVLLSSGNNERQARQMLSQLGYPIADDAPLPAEGKDLLPKRHIRHLQRMDKLYAGQPGQGTKTPPGPVPTWSTFLSNLAHAFNTYVSRRGAIPLLDFSGMTAYQADELQSNLEAAHKAQQMGYVPNYGNPILDLGDGWVLCSLRGANGSTDPHLREREAAHMDHCGGPANTQGEHLLSLQHRRDDGHCQAHVTFLYDESSQTVLECKGRSNQHPLSLISDDPDNPERLAMAQRICDVYRSDLISAYDFSQSHKREADCQPIDLPKHILDSLFRDKPQLIPYSDQLKSQLNLPITRQRTLSEISEYLLDPSLQAETSTPEVVLDSSRHLAEFAKTYELKEMASQAKSLVPDPGNPMHGCIDPDCLPEDDDTKVEILREALKASPERQASLMLLLSQAIEQCEPERNPGPTAWALVNDPEELINALNGASTGDTPDLTQWEHRDTLAWALQDAHIEGITAQRNAAITEDVDKAIKAFEKATGCRVVRNGHDDEHLVTLPIDRYLEVAGQQLREEDPFSANTDHDLYDESVIGVLEMVKSALVDAGVLEVDLKEREYDFSEYDVGAASSLLIESLDGLIEEAQLEPDTLAGYTAAVQRQAASAGTGLHPGR</sequence>
<keyword evidence="2" id="KW-1185">Reference proteome</keyword>
<evidence type="ECO:0000313" key="2">
    <source>
        <dbReference type="Proteomes" id="UP000184268"/>
    </source>
</evidence>
<dbReference type="Proteomes" id="UP000184268">
    <property type="component" value="Unassembled WGS sequence"/>
</dbReference>
<dbReference type="EMBL" id="FQXG01000003">
    <property type="protein sequence ID" value="SHH55390.1"/>
    <property type="molecule type" value="Genomic_DNA"/>
</dbReference>
<reference evidence="2" key="1">
    <citation type="submission" date="2016-11" db="EMBL/GenBank/DDBJ databases">
        <authorList>
            <person name="Varghese N."/>
            <person name="Submissions S."/>
        </authorList>
    </citation>
    <scope>NUCLEOTIDE SEQUENCE [LARGE SCALE GENOMIC DNA]</scope>
    <source>
        <strain evidence="2">DSM 16917</strain>
    </source>
</reference>
<dbReference type="RefSeq" id="WP_143165612.1">
    <property type="nucleotide sequence ID" value="NZ_FQXG01000003.1"/>
</dbReference>
<protein>
    <submittedName>
        <fullName evidence="1">Uncharacterized protein</fullName>
    </submittedName>
</protein>
<organism evidence="1 2">
    <name type="scientific">Ferrimonas marina</name>
    <dbReference type="NCBI Taxonomy" id="299255"/>
    <lineage>
        <taxon>Bacteria</taxon>
        <taxon>Pseudomonadati</taxon>
        <taxon>Pseudomonadota</taxon>
        <taxon>Gammaproteobacteria</taxon>
        <taxon>Alteromonadales</taxon>
        <taxon>Ferrimonadaceae</taxon>
        <taxon>Ferrimonas</taxon>
    </lineage>
</organism>
<evidence type="ECO:0000313" key="1">
    <source>
        <dbReference type="EMBL" id="SHH55390.1"/>
    </source>
</evidence>
<gene>
    <name evidence="1" type="ORF">SAMN02745129_2316</name>
</gene>
<name>A0A1M5TXP9_9GAMM</name>
<dbReference type="AlphaFoldDB" id="A0A1M5TXP9"/>